<dbReference type="InterPro" id="IPR006094">
    <property type="entry name" value="Oxid_FAD_bind_N"/>
</dbReference>
<dbReference type="PROSITE" id="PS51318">
    <property type="entry name" value="TAT"/>
    <property type="match status" value="1"/>
</dbReference>
<dbReference type="RefSeq" id="WP_343974243.1">
    <property type="nucleotide sequence ID" value="NZ_BAAAJG010000007.1"/>
</dbReference>
<evidence type="ECO:0000256" key="1">
    <source>
        <dbReference type="ARBA" id="ARBA00001974"/>
    </source>
</evidence>
<keyword evidence="5" id="KW-0560">Oxidoreductase</keyword>
<dbReference type="Gene3D" id="3.40.462.10">
    <property type="entry name" value="FAD-linked oxidases, C-terminal domain"/>
    <property type="match status" value="1"/>
</dbReference>
<dbReference type="InterPro" id="IPR036318">
    <property type="entry name" value="FAD-bd_PCMH-like_sf"/>
</dbReference>
<protein>
    <submittedName>
        <fullName evidence="7">FAD-binding protein</fullName>
    </submittedName>
</protein>
<dbReference type="PANTHER" id="PTHR13878:SF53">
    <property type="entry name" value="CYTOKININ DEHYDROGENASE 6"/>
    <property type="match status" value="1"/>
</dbReference>
<evidence type="ECO:0000256" key="3">
    <source>
        <dbReference type="ARBA" id="ARBA00022630"/>
    </source>
</evidence>
<dbReference type="InterPro" id="IPR016166">
    <property type="entry name" value="FAD-bd_PCMH"/>
</dbReference>
<dbReference type="InterPro" id="IPR016164">
    <property type="entry name" value="FAD-linked_Oxase-like_C"/>
</dbReference>
<accession>A0ABW4FMJ3</accession>
<organism evidence="7 8">
    <name type="scientific">Pseudonocardia aurantiaca</name>
    <dbReference type="NCBI Taxonomy" id="75290"/>
    <lineage>
        <taxon>Bacteria</taxon>
        <taxon>Bacillati</taxon>
        <taxon>Actinomycetota</taxon>
        <taxon>Actinomycetes</taxon>
        <taxon>Pseudonocardiales</taxon>
        <taxon>Pseudonocardiaceae</taxon>
        <taxon>Pseudonocardia</taxon>
    </lineage>
</organism>
<keyword evidence="4" id="KW-0274">FAD</keyword>
<comment type="similarity">
    <text evidence="2">Belongs to the oxygen-dependent FAD-linked oxidoreductase family.</text>
</comment>
<dbReference type="Proteomes" id="UP001597145">
    <property type="component" value="Unassembled WGS sequence"/>
</dbReference>
<dbReference type="EMBL" id="JBHUCP010000016">
    <property type="protein sequence ID" value="MFD1531843.1"/>
    <property type="molecule type" value="Genomic_DNA"/>
</dbReference>
<dbReference type="InterPro" id="IPR006311">
    <property type="entry name" value="TAT_signal"/>
</dbReference>
<comment type="caution">
    <text evidence="7">The sequence shown here is derived from an EMBL/GenBank/DDBJ whole genome shotgun (WGS) entry which is preliminary data.</text>
</comment>
<dbReference type="InterPro" id="IPR016169">
    <property type="entry name" value="FAD-bd_PCMH_sub2"/>
</dbReference>
<evidence type="ECO:0000256" key="4">
    <source>
        <dbReference type="ARBA" id="ARBA00022827"/>
    </source>
</evidence>
<evidence type="ECO:0000259" key="6">
    <source>
        <dbReference type="PROSITE" id="PS51387"/>
    </source>
</evidence>
<evidence type="ECO:0000256" key="2">
    <source>
        <dbReference type="ARBA" id="ARBA00005466"/>
    </source>
</evidence>
<dbReference type="Gene3D" id="3.30.43.10">
    <property type="entry name" value="Uridine Diphospho-n-acetylenolpyruvylglucosamine Reductase, domain 2"/>
    <property type="match status" value="1"/>
</dbReference>
<dbReference type="InterPro" id="IPR006093">
    <property type="entry name" value="Oxy_OxRdtase_FAD_BS"/>
</dbReference>
<comment type="cofactor">
    <cofactor evidence="1">
        <name>FAD</name>
        <dbReference type="ChEBI" id="CHEBI:57692"/>
    </cofactor>
</comment>
<sequence>MIDRRTLLRGAGTTALVVGFGTSGAWVTQAAAAGPFDELPRLDGTVHLDIPTRDRYAQDLGRHVTQRPDAVLTPGSTRDVQEMVRFCARRRIPVSMRGQGHSTFGTGLTPGLLIDSRGLSTIHRIGRDSAEVGPGVWWRELLDAALPHGLTPPLLVTFAGLSIGGTLSMGGVPANNREGIQADRVKELEVVTGEGEVVRCSRRRRSDLFDTALAGLGQVGIITKAVVDLVPAKPKSRTYILFYNDNATFFRDFRAVTDRGEMDGAYALFPLVPDGSRVVYALNMVKWFDPAEPPDDAALLRGLTPTQQTITDGSYRDWACRYDSLVEGWQRDHDWDNLIKPWSDVILPEEAVEQYVGEVIPTLNVDQVGVTGTVFLFRTHRSRLTRPMFRIPEPDGSPWVYLFDVLTSSGRPGPDPAFTERMLARNRDLFERARAVGGTRYPMGSTPFSPEDWRRQYGSYWSTLRRAKRKYDPEGILTPGPGIFARD</sequence>
<evidence type="ECO:0000313" key="7">
    <source>
        <dbReference type="EMBL" id="MFD1531843.1"/>
    </source>
</evidence>
<proteinExistence type="inferred from homology"/>
<dbReference type="PROSITE" id="PS51387">
    <property type="entry name" value="FAD_PCMH"/>
    <property type="match status" value="1"/>
</dbReference>
<dbReference type="SUPFAM" id="SSF56176">
    <property type="entry name" value="FAD-binding/transporter-associated domain-like"/>
    <property type="match status" value="1"/>
</dbReference>
<dbReference type="SUPFAM" id="SSF55103">
    <property type="entry name" value="FAD-linked oxidases, C-terminal domain"/>
    <property type="match status" value="1"/>
</dbReference>
<dbReference type="Pfam" id="PF01565">
    <property type="entry name" value="FAD_binding_4"/>
    <property type="match status" value="1"/>
</dbReference>
<gene>
    <name evidence="7" type="ORF">ACFSCY_20630</name>
</gene>
<dbReference type="PROSITE" id="PS00862">
    <property type="entry name" value="OX2_COVAL_FAD"/>
    <property type="match status" value="1"/>
</dbReference>
<dbReference type="Gene3D" id="3.30.465.10">
    <property type="match status" value="1"/>
</dbReference>
<keyword evidence="8" id="KW-1185">Reference proteome</keyword>
<dbReference type="PANTHER" id="PTHR13878">
    <property type="entry name" value="GULONOLACTONE OXIDASE"/>
    <property type="match status" value="1"/>
</dbReference>
<name>A0ABW4FMJ3_9PSEU</name>
<feature type="domain" description="FAD-binding PCMH-type" evidence="6">
    <location>
        <begin position="64"/>
        <end position="232"/>
    </location>
</feature>
<dbReference type="Pfam" id="PF09265">
    <property type="entry name" value="Cytokin-bind"/>
    <property type="match status" value="1"/>
</dbReference>
<dbReference type="InterPro" id="IPR016170">
    <property type="entry name" value="Cytok_DH_C_sf"/>
</dbReference>
<dbReference type="InterPro" id="IPR015345">
    <property type="entry name" value="Cytokinin_DH_FAD/cytokin-bd"/>
</dbReference>
<dbReference type="InterPro" id="IPR050432">
    <property type="entry name" value="FAD-linked_Oxidoreductases_BP"/>
</dbReference>
<dbReference type="InterPro" id="IPR016167">
    <property type="entry name" value="FAD-bd_PCMH_sub1"/>
</dbReference>
<reference evidence="8" key="1">
    <citation type="journal article" date="2019" name="Int. J. Syst. Evol. Microbiol.">
        <title>The Global Catalogue of Microorganisms (GCM) 10K type strain sequencing project: providing services to taxonomists for standard genome sequencing and annotation.</title>
        <authorList>
            <consortium name="The Broad Institute Genomics Platform"/>
            <consortium name="The Broad Institute Genome Sequencing Center for Infectious Disease"/>
            <person name="Wu L."/>
            <person name="Ma J."/>
        </authorList>
    </citation>
    <scope>NUCLEOTIDE SEQUENCE [LARGE SCALE GENOMIC DNA]</scope>
    <source>
        <strain evidence="8">JCM 12165</strain>
    </source>
</reference>
<evidence type="ECO:0000256" key="5">
    <source>
        <dbReference type="ARBA" id="ARBA00023002"/>
    </source>
</evidence>
<keyword evidence="3" id="KW-0285">Flavoprotein</keyword>
<evidence type="ECO:0000313" key="8">
    <source>
        <dbReference type="Proteomes" id="UP001597145"/>
    </source>
</evidence>